<reference evidence="1 2" key="1">
    <citation type="submission" date="2021-06" db="EMBL/GenBank/DDBJ databases">
        <authorList>
            <person name="Palmer J.M."/>
        </authorList>
    </citation>
    <scope>NUCLEOTIDE SEQUENCE [LARGE SCALE GENOMIC DNA]</scope>
    <source>
        <strain evidence="2">if_2019</strain>
        <tissue evidence="1">Muscle</tissue>
    </source>
</reference>
<name>A0ABV0V0N6_9TELE</name>
<evidence type="ECO:0000313" key="2">
    <source>
        <dbReference type="Proteomes" id="UP001482620"/>
    </source>
</evidence>
<keyword evidence="2" id="KW-1185">Reference proteome</keyword>
<accession>A0ABV0V0N6</accession>
<comment type="caution">
    <text evidence="1">The sequence shown here is derived from an EMBL/GenBank/DDBJ whole genome shotgun (WGS) entry which is preliminary data.</text>
</comment>
<dbReference type="Proteomes" id="UP001482620">
    <property type="component" value="Unassembled WGS sequence"/>
</dbReference>
<sequence>MFDSGNGMFGVVSRVSFVLHECGMKNKNFNAGLIWPENALPDVWCVPCVTCGEPQMGLLPFFFPFFHKDQHFKLGNNKPGFGQSEVSVCGSLPLHEIGSYRRR</sequence>
<protein>
    <submittedName>
        <fullName evidence="1">Uncharacterized protein</fullName>
    </submittedName>
</protein>
<dbReference type="EMBL" id="JAHRIQ010089603">
    <property type="protein sequence ID" value="MEQ2250220.1"/>
    <property type="molecule type" value="Genomic_DNA"/>
</dbReference>
<gene>
    <name evidence="1" type="ORF">ILYODFUR_037661</name>
</gene>
<evidence type="ECO:0000313" key="1">
    <source>
        <dbReference type="EMBL" id="MEQ2250220.1"/>
    </source>
</evidence>
<proteinExistence type="predicted"/>
<organism evidence="1 2">
    <name type="scientific">Ilyodon furcidens</name>
    <name type="common">goldbreast splitfin</name>
    <dbReference type="NCBI Taxonomy" id="33524"/>
    <lineage>
        <taxon>Eukaryota</taxon>
        <taxon>Metazoa</taxon>
        <taxon>Chordata</taxon>
        <taxon>Craniata</taxon>
        <taxon>Vertebrata</taxon>
        <taxon>Euteleostomi</taxon>
        <taxon>Actinopterygii</taxon>
        <taxon>Neopterygii</taxon>
        <taxon>Teleostei</taxon>
        <taxon>Neoteleostei</taxon>
        <taxon>Acanthomorphata</taxon>
        <taxon>Ovalentaria</taxon>
        <taxon>Atherinomorphae</taxon>
        <taxon>Cyprinodontiformes</taxon>
        <taxon>Goodeidae</taxon>
        <taxon>Ilyodon</taxon>
    </lineage>
</organism>